<feature type="non-terminal residue" evidence="2">
    <location>
        <position position="93"/>
    </location>
</feature>
<feature type="non-terminal residue" evidence="2">
    <location>
        <position position="1"/>
    </location>
</feature>
<organism evidence="2">
    <name type="scientific">Brassica napus</name>
    <name type="common">Rape</name>
    <dbReference type="NCBI Taxonomy" id="3708"/>
    <lineage>
        <taxon>Eukaryota</taxon>
        <taxon>Viridiplantae</taxon>
        <taxon>Streptophyta</taxon>
        <taxon>Embryophyta</taxon>
        <taxon>Tracheophyta</taxon>
        <taxon>Spermatophyta</taxon>
        <taxon>Magnoliopsida</taxon>
        <taxon>eudicotyledons</taxon>
        <taxon>Gunneridae</taxon>
        <taxon>Pentapetalae</taxon>
        <taxon>rosids</taxon>
        <taxon>malvids</taxon>
        <taxon>Brassicales</taxon>
        <taxon>Brassicaceae</taxon>
        <taxon>Brassiceae</taxon>
        <taxon>Brassica</taxon>
    </lineage>
</organism>
<dbReference type="AlphaFoldDB" id="A0A816JKK4"/>
<gene>
    <name evidence="2" type="ORF">DARMORV10_C04P27400.1</name>
</gene>
<sequence>LVLAGIQPQKGLRLRKNPPNDTVEKLPLRKRQKTSPLNKVGDLFTQKEGVEEVNEMNALTTITHKLFNLIEGRERRQKQEAGQREAEKKKNNL</sequence>
<proteinExistence type="predicted"/>
<evidence type="ECO:0000313" key="2">
    <source>
        <dbReference type="EMBL" id="CAF1838096.1"/>
    </source>
</evidence>
<protein>
    <submittedName>
        <fullName evidence="2">(rape) hypothetical protein</fullName>
    </submittedName>
</protein>
<accession>A0A816JKK4</accession>
<feature type="region of interest" description="Disordered" evidence="1">
    <location>
        <begin position="73"/>
        <end position="93"/>
    </location>
</feature>
<reference evidence="2" key="1">
    <citation type="submission" date="2021-01" db="EMBL/GenBank/DDBJ databases">
        <authorList>
            <consortium name="Genoscope - CEA"/>
            <person name="William W."/>
        </authorList>
    </citation>
    <scope>NUCLEOTIDE SEQUENCE</scope>
</reference>
<dbReference type="EMBL" id="HG994368">
    <property type="protein sequence ID" value="CAF1838096.1"/>
    <property type="molecule type" value="Genomic_DNA"/>
</dbReference>
<evidence type="ECO:0000256" key="1">
    <source>
        <dbReference type="SAM" id="MobiDB-lite"/>
    </source>
</evidence>
<name>A0A816JKK4_BRANA</name>
<feature type="region of interest" description="Disordered" evidence="1">
    <location>
        <begin position="1"/>
        <end position="23"/>
    </location>
</feature>
<dbReference type="Proteomes" id="UP001295469">
    <property type="component" value="Chromosome C04"/>
</dbReference>